<dbReference type="PROSITE" id="PS51462">
    <property type="entry name" value="NUDIX"/>
    <property type="match status" value="1"/>
</dbReference>
<proteinExistence type="predicted"/>
<keyword evidence="2 4" id="KW-0378">Hydrolase</keyword>
<name>A0A1V8M2Z2_9GAMM</name>
<dbReference type="CDD" id="cd04692">
    <property type="entry name" value="NUDIX_Hydrolase"/>
    <property type="match status" value="1"/>
</dbReference>
<dbReference type="PROSITE" id="PS00893">
    <property type="entry name" value="NUDIX_BOX"/>
    <property type="match status" value="1"/>
</dbReference>
<dbReference type="PANTHER" id="PTHR10885:SF0">
    <property type="entry name" value="ISOPENTENYL-DIPHOSPHATE DELTA-ISOMERASE"/>
    <property type="match status" value="1"/>
</dbReference>
<dbReference type="AlphaFoldDB" id="A0A1V8M2Z2"/>
<sequence>MNHELIAVVDENDQFIENQPRKKVHQLGLRHRAVHILVFNDKQQLFLQKRSLSKDINAGLWDTSAAGHVDAGETYAACAHRETIEELGVCVDSTLTFLFKLPAIPETGMEFVQVYRSTHNGPFTLEAEEIDGGQWFNIKDISRRVADNDQTLTDTFKTLWLKFEAQNHA</sequence>
<comment type="caution">
    <text evidence="4">The sequence shown here is derived from an EMBL/GenBank/DDBJ whole genome shotgun (WGS) entry which is preliminary data.</text>
</comment>
<comment type="cofactor">
    <cofactor evidence="1">
        <name>Mg(2+)</name>
        <dbReference type="ChEBI" id="CHEBI:18420"/>
    </cofactor>
</comment>
<feature type="domain" description="Nudix hydrolase" evidence="3">
    <location>
        <begin position="29"/>
        <end position="158"/>
    </location>
</feature>
<dbReference type="SUPFAM" id="SSF55811">
    <property type="entry name" value="Nudix"/>
    <property type="match status" value="1"/>
</dbReference>
<evidence type="ECO:0000256" key="1">
    <source>
        <dbReference type="ARBA" id="ARBA00001946"/>
    </source>
</evidence>
<protein>
    <submittedName>
        <fullName evidence="4">NUDIX hydrolase</fullName>
    </submittedName>
</protein>
<dbReference type="GO" id="GO:0016787">
    <property type="term" value="F:hydrolase activity"/>
    <property type="evidence" value="ECO:0007669"/>
    <property type="project" value="UniProtKB-KW"/>
</dbReference>
<dbReference type="EMBL" id="LPUF01000003">
    <property type="protein sequence ID" value="OQK15878.1"/>
    <property type="molecule type" value="Genomic_DNA"/>
</dbReference>
<dbReference type="RefSeq" id="WP_080524102.1">
    <property type="nucleotide sequence ID" value="NZ_LPUF01000003.1"/>
</dbReference>
<dbReference type="InterPro" id="IPR015797">
    <property type="entry name" value="NUDIX_hydrolase-like_dom_sf"/>
</dbReference>
<evidence type="ECO:0000313" key="5">
    <source>
        <dbReference type="Proteomes" id="UP000191980"/>
    </source>
</evidence>
<dbReference type="STRING" id="1420851.AU255_16955"/>
<dbReference type="Pfam" id="PF00293">
    <property type="entry name" value="NUDIX"/>
    <property type="match status" value="1"/>
</dbReference>
<evidence type="ECO:0000259" key="3">
    <source>
        <dbReference type="PROSITE" id="PS51462"/>
    </source>
</evidence>
<dbReference type="PANTHER" id="PTHR10885">
    <property type="entry name" value="ISOPENTENYL-DIPHOSPHATE DELTA-ISOMERASE"/>
    <property type="match status" value="1"/>
</dbReference>
<evidence type="ECO:0000313" key="4">
    <source>
        <dbReference type="EMBL" id="OQK15878.1"/>
    </source>
</evidence>
<dbReference type="OrthoDB" id="517136at2"/>
<dbReference type="Gene3D" id="3.90.79.10">
    <property type="entry name" value="Nucleoside Triphosphate Pyrophosphohydrolase"/>
    <property type="match status" value="1"/>
</dbReference>
<organism evidence="4 5">
    <name type="scientific">Methyloprofundus sedimenti</name>
    <dbReference type="NCBI Taxonomy" id="1420851"/>
    <lineage>
        <taxon>Bacteria</taxon>
        <taxon>Pseudomonadati</taxon>
        <taxon>Pseudomonadota</taxon>
        <taxon>Gammaproteobacteria</taxon>
        <taxon>Methylococcales</taxon>
        <taxon>Methylococcaceae</taxon>
        <taxon>Methyloprofundus</taxon>
    </lineage>
</organism>
<gene>
    <name evidence="4" type="ORF">AU255_16955</name>
</gene>
<keyword evidence="5" id="KW-1185">Reference proteome</keyword>
<dbReference type="Proteomes" id="UP000191980">
    <property type="component" value="Unassembled WGS sequence"/>
</dbReference>
<dbReference type="InterPro" id="IPR000086">
    <property type="entry name" value="NUDIX_hydrolase_dom"/>
</dbReference>
<accession>A0A1V8M2Z2</accession>
<reference evidence="4 5" key="1">
    <citation type="submission" date="2015-12" db="EMBL/GenBank/DDBJ databases">
        <authorList>
            <person name="Shamseldin A."/>
            <person name="Moawad H."/>
            <person name="Abd El-Rahim W.M."/>
            <person name="Sadowsky M.J."/>
        </authorList>
    </citation>
    <scope>NUCLEOTIDE SEQUENCE [LARGE SCALE GENOMIC DNA]</scope>
    <source>
        <strain evidence="4 5">WF1</strain>
    </source>
</reference>
<evidence type="ECO:0000256" key="2">
    <source>
        <dbReference type="ARBA" id="ARBA00022801"/>
    </source>
</evidence>
<dbReference type="InterPro" id="IPR020084">
    <property type="entry name" value="NUDIX_hydrolase_CS"/>
</dbReference>